<evidence type="ECO:0000313" key="1">
    <source>
        <dbReference type="EMBL" id="JAH08177.1"/>
    </source>
</evidence>
<accession>A0A0E9PV56</accession>
<dbReference type="AlphaFoldDB" id="A0A0E9PV56"/>
<name>A0A0E9PV56_ANGAN</name>
<sequence length="37" mass="4553">MLSKIIYAKSIKIKQWKKSIYIYGKYSMFHQLCYPYS</sequence>
<protein>
    <submittedName>
        <fullName evidence="1">Uncharacterized protein</fullName>
    </submittedName>
</protein>
<organism evidence="1">
    <name type="scientific">Anguilla anguilla</name>
    <name type="common">European freshwater eel</name>
    <name type="synonym">Muraena anguilla</name>
    <dbReference type="NCBI Taxonomy" id="7936"/>
    <lineage>
        <taxon>Eukaryota</taxon>
        <taxon>Metazoa</taxon>
        <taxon>Chordata</taxon>
        <taxon>Craniata</taxon>
        <taxon>Vertebrata</taxon>
        <taxon>Euteleostomi</taxon>
        <taxon>Actinopterygii</taxon>
        <taxon>Neopterygii</taxon>
        <taxon>Teleostei</taxon>
        <taxon>Anguilliformes</taxon>
        <taxon>Anguillidae</taxon>
        <taxon>Anguilla</taxon>
    </lineage>
</organism>
<reference evidence="1" key="1">
    <citation type="submission" date="2014-11" db="EMBL/GenBank/DDBJ databases">
        <authorList>
            <person name="Amaro Gonzalez C."/>
        </authorList>
    </citation>
    <scope>NUCLEOTIDE SEQUENCE</scope>
</reference>
<reference evidence="1" key="2">
    <citation type="journal article" date="2015" name="Fish Shellfish Immunol.">
        <title>Early steps in the European eel (Anguilla anguilla)-Vibrio vulnificus interaction in the gills: Role of the RtxA13 toxin.</title>
        <authorList>
            <person name="Callol A."/>
            <person name="Pajuelo D."/>
            <person name="Ebbesson L."/>
            <person name="Teles M."/>
            <person name="MacKenzie S."/>
            <person name="Amaro C."/>
        </authorList>
    </citation>
    <scope>NUCLEOTIDE SEQUENCE</scope>
</reference>
<dbReference type="EMBL" id="GBXM01100400">
    <property type="protein sequence ID" value="JAH08177.1"/>
    <property type="molecule type" value="Transcribed_RNA"/>
</dbReference>
<proteinExistence type="predicted"/>